<evidence type="ECO:0000313" key="4">
    <source>
        <dbReference type="Proteomes" id="UP000039865"/>
    </source>
</evidence>
<evidence type="ECO:0008006" key="5">
    <source>
        <dbReference type="Google" id="ProtNLM"/>
    </source>
</evidence>
<feature type="region of interest" description="Disordered" evidence="2">
    <location>
        <begin position="403"/>
        <end position="428"/>
    </location>
</feature>
<dbReference type="Proteomes" id="UP000039865">
    <property type="component" value="Unassembled WGS sequence"/>
</dbReference>
<dbReference type="EMBL" id="CCKQ01000204">
    <property type="protein sequence ID" value="CDW71267.1"/>
    <property type="molecule type" value="Genomic_DNA"/>
</dbReference>
<dbReference type="AlphaFoldDB" id="A0A077ZMS3"/>
<accession>A0A077ZMS3</accession>
<keyword evidence="1" id="KW-0175">Coiled coil</keyword>
<keyword evidence="4" id="KW-1185">Reference proteome</keyword>
<dbReference type="InParanoid" id="A0A077ZMS3"/>
<evidence type="ECO:0000256" key="1">
    <source>
        <dbReference type="SAM" id="Coils"/>
    </source>
</evidence>
<dbReference type="OrthoDB" id="10067637at2759"/>
<reference evidence="3 4" key="1">
    <citation type="submission" date="2014-06" db="EMBL/GenBank/DDBJ databases">
        <authorList>
            <person name="Swart Estienne"/>
        </authorList>
    </citation>
    <scope>NUCLEOTIDE SEQUENCE [LARGE SCALE GENOMIC DNA]</scope>
    <source>
        <strain evidence="3 4">130c</strain>
    </source>
</reference>
<name>A0A077ZMS3_STYLE</name>
<evidence type="ECO:0000256" key="2">
    <source>
        <dbReference type="SAM" id="MobiDB-lite"/>
    </source>
</evidence>
<feature type="coiled-coil region" evidence="1">
    <location>
        <begin position="346"/>
        <end position="382"/>
    </location>
</feature>
<protein>
    <recommendedName>
        <fullName evidence="5">ISXO2-like transposase domain-containing protein</fullName>
    </recommendedName>
</protein>
<feature type="compositionally biased region" description="Acidic residues" evidence="2">
    <location>
        <begin position="499"/>
        <end position="511"/>
    </location>
</feature>
<organism evidence="3 4">
    <name type="scientific">Stylonychia lemnae</name>
    <name type="common">Ciliate</name>
    <dbReference type="NCBI Taxonomy" id="5949"/>
    <lineage>
        <taxon>Eukaryota</taxon>
        <taxon>Sar</taxon>
        <taxon>Alveolata</taxon>
        <taxon>Ciliophora</taxon>
        <taxon>Intramacronucleata</taxon>
        <taxon>Spirotrichea</taxon>
        <taxon>Stichotrichia</taxon>
        <taxon>Sporadotrichida</taxon>
        <taxon>Oxytrichidae</taxon>
        <taxon>Stylonychinae</taxon>
        <taxon>Stylonychia</taxon>
    </lineage>
</organism>
<proteinExistence type="predicted"/>
<sequence>MSQMLISQHNLQLITQKQCKTLKYFTSQKILIKKMRTHRRMIQIRHLLRKEEKRDTFVWCQQNELIRQLPECPYCEIPMRVSINSKNIHDAREYSCHNKCGNVISIRQGSFLDEFKCTLMELIRIVFYYYCRGYTVETVHKELAFGISRTGGIDMSKQMILDLKKKKLGGAGVEVWMDSYKLNLKTNSGVEEFWIVGFIERSTNRSRAYLTNDIKIDTIALFIAKTVGRHTTLCTPYYHQVGWEFLDKFYDHQRLRKEKGELRKGQRMGGRLLSGFEYMWAQIKELEIVFMKLGEKTRRLKRVKSHLQCYLDEMVWRIECRTLDEKRNYLLKTLNITEWGKYVKRLEKLQKKKQKIEAKNIAEEMMIEMEQEQKKRKKLKRKFGCTNEDDEEDDPMEARRRMFGEESQDSDDSGCGSDDSLGNAREEEEDEFMIVLQAVRERKKNEAENGKILLKDKLSQTGWKLRENFMKKTNAYIDDKDRIDVFNGVPLQQEKNDEQSDNEDDVIILDY</sequence>
<feature type="region of interest" description="Disordered" evidence="2">
    <location>
        <begin position="492"/>
        <end position="511"/>
    </location>
</feature>
<evidence type="ECO:0000313" key="3">
    <source>
        <dbReference type="EMBL" id="CDW71267.1"/>
    </source>
</evidence>
<gene>
    <name evidence="3" type="primary">Contig3410.g3648</name>
    <name evidence="3" type="ORF">STYLEM_208</name>
</gene>